<organism evidence="1 2">
    <name type="scientific">Streptosporangium oxazolinicum</name>
    <dbReference type="NCBI Taxonomy" id="909287"/>
    <lineage>
        <taxon>Bacteria</taxon>
        <taxon>Bacillati</taxon>
        <taxon>Actinomycetota</taxon>
        <taxon>Actinomycetes</taxon>
        <taxon>Streptosporangiales</taxon>
        <taxon>Streptosporangiaceae</taxon>
        <taxon>Streptosporangium</taxon>
    </lineage>
</organism>
<name>A0ABP8BHQ8_9ACTN</name>
<accession>A0ABP8BHQ8</accession>
<reference evidence="2" key="1">
    <citation type="journal article" date="2019" name="Int. J. Syst. Evol. Microbiol.">
        <title>The Global Catalogue of Microorganisms (GCM) 10K type strain sequencing project: providing services to taxonomists for standard genome sequencing and annotation.</title>
        <authorList>
            <consortium name="The Broad Institute Genomics Platform"/>
            <consortium name="The Broad Institute Genome Sequencing Center for Infectious Disease"/>
            <person name="Wu L."/>
            <person name="Ma J."/>
        </authorList>
    </citation>
    <scope>NUCLEOTIDE SEQUENCE [LARGE SCALE GENOMIC DNA]</scope>
    <source>
        <strain evidence="2">JCM 17388</strain>
    </source>
</reference>
<dbReference type="EMBL" id="BAABAQ010000016">
    <property type="protein sequence ID" value="GAA4206713.1"/>
    <property type="molecule type" value="Genomic_DNA"/>
</dbReference>
<protein>
    <recommendedName>
        <fullName evidence="3">Secreted protein</fullName>
    </recommendedName>
</protein>
<keyword evidence="2" id="KW-1185">Reference proteome</keyword>
<dbReference type="Proteomes" id="UP001501251">
    <property type="component" value="Unassembled WGS sequence"/>
</dbReference>
<proteinExistence type="predicted"/>
<comment type="caution">
    <text evidence="1">The sequence shown here is derived from an EMBL/GenBank/DDBJ whole genome shotgun (WGS) entry which is preliminary data.</text>
</comment>
<evidence type="ECO:0000313" key="2">
    <source>
        <dbReference type="Proteomes" id="UP001501251"/>
    </source>
</evidence>
<evidence type="ECO:0000313" key="1">
    <source>
        <dbReference type="EMBL" id="GAA4206713.1"/>
    </source>
</evidence>
<evidence type="ECO:0008006" key="3">
    <source>
        <dbReference type="Google" id="ProtNLM"/>
    </source>
</evidence>
<gene>
    <name evidence="1" type="ORF">GCM10022252_69300</name>
</gene>
<sequence>MFLLLAVLATAFTLGFTWVDQVRRCTVFAVPFLDVSEVLSACPVVVGPTIVEAASTVTTVLRRTR</sequence>